<name>A9V885_MONBE</name>
<organism evidence="7 8">
    <name type="scientific">Monosiga brevicollis</name>
    <name type="common">Choanoflagellate</name>
    <dbReference type="NCBI Taxonomy" id="81824"/>
    <lineage>
        <taxon>Eukaryota</taxon>
        <taxon>Choanoflagellata</taxon>
        <taxon>Craspedida</taxon>
        <taxon>Salpingoecidae</taxon>
        <taxon>Monosiga</taxon>
    </lineage>
</organism>
<dbReference type="RefSeq" id="XP_001748965.1">
    <property type="nucleotide sequence ID" value="XM_001748913.1"/>
</dbReference>
<sequence length="359" mass="39802">MLAEIHRQNEAHRAVSSAWWQAQAAEQAQKKAARKGNLGHDYAHLDAEYEREKALRDSDSSNDLDDDEDAELEPLEIELNPAPRGTRLELEHNVWWNMGTAQTHELGVLVACERCSLAVEVTLSGRFTPQNRLAKRCSKCKTILRAEFRPQLIFEGNNLLGYIDTDACRILDVLKLRLLATCLKCNEDVLFAKSAVRGQRVEANCHHCHDKLALAVTSFVITTFDDSGKEVQLPALGAFVGDGKGKSRKALAPQVMTEGRALPDNGACQHFRKSYRWYRWKCCGRAYPCPVCHELAGCEGAIDGVLANRQICGKCSREQMINNTACEACGANLKGKSSRGHWQGGDGARSLSRSLFYAA</sequence>
<dbReference type="Proteomes" id="UP000001357">
    <property type="component" value="Unassembled WGS sequence"/>
</dbReference>
<keyword evidence="2 4" id="KW-0863">Zinc-finger</keyword>
<evidence type="ECO:0000256" key="4">
    <source>
        <dbReference type="PROSITE-ProRule" id="PRU00601"/>
    </source>
</evidence>
<protein>
    <recommendedName>
        <fullName evidence="6">CHY-type domain-containing protein</fullName>
    </recommendedName>
</protein>
<dbReference type="EMBL" id="CH991567">
    <property type="protein sequence ID" value="EDQ86295.1"/>
    <property type="molecule type" value="Genomic_DNA"/>
</dbReference>
<keyword evidence="8" id="KW-1185">Reference proteome</keyword>
<dbReference type="STRING" id="81824.A9V885"/>
<feature type="compositionally biased region" description="Acidic residues" evidence="5">
    <location>
        <begin position="60"/>
        <end position="75"/>
    </location>
</feature>
<evidence type="ECO:0000256" key="2">
    <source>
        <dbReference type="ARBA" id="ARBA00022771"/>
    </source>
</evidence>
<evidence type="ECO:0000313" key="8">
    <source>
        <dbReference type="Proteomes" id="UP000001357"/>
    </source>
</evidence>
<keyword evidence="1" id="KW-0479">Metal-binding</keyword>
<evidence type="ECO:0000313" key="7">
    <source>
        <dbReference type="EMBL" id="EDQ86295.1"/>
    </source>
</evidence>
<feature type="domain" description="CHY-type" evidence="6">
    <location>
        <begin position="261"/>
        <end position="331"/>
    </location>
</feature>
<dbReference type="GO" id="GO:0008270">
    <property type="term" value="F:zinc ion binding"/>
    <property type="evidence" value="ECO:0007669"/>
    <property type="project" value="UniProtKB-KW"/>
</dbReference>
<dbReference type="InParanoid" id="A9V885"/>
<evidence type="ECO:0000256" key="3">
    <source>
        <dbReference type="ARBA" id="ARBA00022833"/>
    </source>
</evidence>
<dbReference type="KEGG" id="mbr:MONBRDRAFT_28460"/>
<proteinExistence type="predicted"/>
<evidence type="ECO:0000259" key="6">
    <source>
        <dbReference type="PROSITE" id="PS51266"/>
    </source>
</evidence>
<evidence type="ECO:0000256" key="5">
    <source>
        <dbReference type="SAM" id="MobiDB-lite"/>
    </source>
</evidence>
<dbReference type="PROSITE" id="PS51266">
    <property type="entry name" value="ZF_CHY"/>
    <property type="match status" value="1"/>
</dbReference>
<reference evidence="7 8" key="1">
    <citation type="journal article" date="2008" name="Nature">
        <title>The genome of the choanoflagellate Monosiga brevicollis and the origin of metazoans.</title>
        <authorList>
            <consortium name="JGI Sequencing"/>
            <person name="King N."/>
            <person name="Westbrook M.J."/>
            <person name="Young S.L."/>
            <person name="Kuo A."/>
            <person name="Abedin M."/>
            <person name="Chapman J."/>
            <person name="Fairclough S."/>
            <person name="Hellsten U."/>
            <person name="Isogai Y."/>
            <person name="Letunic I."/>
            <person name="Marr M."/>
            <person name="Pincus D."/>
            <person name="Putnam N."/>
            <person name="Rokas A."/>
            <person name="Wright K.J."/>
            <person name="Zuzow R."/>
            <person name="Dirks W."/>
            <person name="Good M."/>
            <person name="Goodstein D."/>
            <person name="Lemons D."/>
            <person name="Li W."/>
            <person name="Lyons J.B."/>
            <person name="Morris A."/>
            <person name="Nichols S."/>
            <person name="Richter D.J."/>
            <person name="Salamov A."/>
            <person name="Bork P."/>
            <person name="Lim W.A."/>
            <person name="Manning G."/>
            <person name="Miller W.T."/>
            <person name="McGinnis W."/>
            <person name="Shapiro H."/>
            <person name="Tjian R."/>
            <person name="Grigoriev I.V."/>
            <person name="Rokhsar D."/>
        </authorList>
    </citation>
    <scope>NUCLEOTIDE SEQUENCE [LARGE SCALE GENOMIC DNA]</scope>
    <source>
        <strain evidence="8">MX1 / ATCC 50154</strain>
    </source>
</reference>
<gene>
    <name evidence="7" type="ORF">MONBRDRAFT_28460</name>
</gene>
<accession>A9V885</accession>
<evidence type="ECO:0000256" key="1">
    <source>
        <dbReference type="ARBA" id="ARBA00022723"/>
    </source>
</evidence>
<feature type="region of interest" description="Disordered" evidence="5">
    <location>
        <begin position="51"/>
        <end position="75"/>
    </location>
</feature>
<keyword evidence="3" id="KW-0862">Zinc</keyword>
<dbReference type="OMA" id="PMQNLAY"/>
<dbReference type="AlphaFoldDB" id="A9V885"/>
<dbReference type="GeneID" id="5894255"/>
<dbReference type="InterPro" id="IPR008913">
    <property type="entry name" value="Znf_CHY"/>
</dbReference>
<dbReference type="InterPro" id="IPR037274">
    <property type="entry name" value="Znf_CHY_sf"/>
</dbReference>
<dbReference type="SUPFAM" id="SSF161219">
    <property type="entry name" value="CHY zinc finger-like"/>
    <property type="match status" value="1"/>
</dbReference>
<dbReference type="eggNOG" id="KOG1940">
    <property type="taxonomic scope" value="Eukaryota"/>
</dbReference>